<proteinExistence type="predicted"/>
<dbReference type="SUPFAM" id="SSF81606">
    <property type="entry name" value="PP2C-like"/>
    <property type="match status" value="1"/>
</dbReference>
<dbReference type="Gene3D" id="3.60.40.10">
    <property type="entry name" value="PPM-type phosphatase domain"/>
    <property type="match status" value="1"/>
</dbReference>
<gene>
    <name evidence="1" type="ORF">FCL54_12090</name>
</gene>
<dbReference type="OrthoDB" id="7944398at2"/>
<dbReference type="RefSeq" id="WP_138126868.1">
    <property type="nucleotide sequence ID" value="NZ_SWLG01000007.1"/>
</dbReference>
<organism evidence="1 2">
    <name type="scientific">Exobacillus caeni</name>
    <dbReference type="NCBI Taxonomy" id="2574798"/>
    <lineage>
        <taxon>Bacteria</taxon>
        <taxon>Bacillati</taxon>
        <taxon>Bacillota</taxon>
        <taxon>Bacilli</taxon>
        <taxon>Bacillales</taxon>
        <taxon>Guptibacillaceae</taxon>
        <taxon>Exobacillus</taxon>
    </lineage>
</organism>
<evidence type="ECO:0000313" key="1">
    <source>
        <dbReference type="EMBL" id="TLS37309.1"/>
    </source>
</evidence>
<keyword evidence="2" id="KW-1185">Reference proteome</keyword>
<reference evidence="1 2" key="1">
    <citation type="submission" date="2019-04" db="EMBL/GenBank/DDBJ databases">
        <title>Bacillus caeni sp. nov., a bacterium isolated from mangrove sediment.</title>
        <authorList>
            <person name="Huang H."/>
            <person name="Mo K."/>
            <person name="Hu Y."/>
        </authorList>
    </citation>
    <scope>NUCLEOTIDE SEQUENCE [LARGE SCALE GENOMIC DNA]</scope>
    <source>
        <strain evidence="1 2">HB172195</strain>
    </source>
</reference>
<name>A0A5R9F480_9BACL</name>
<dbReference type="EMBL" id="SWLG01000007">
    <property type="protein sequence ID" value="TLS37309.1"/>
    <property type="molecule type" value="Genomic_DNA"/>
</dbReference>
<accession>A0A5R9F480</accession>
<dbReference type="Proteomes" id="UP000308230">
    <property type="component" value="Unassembled WGS sequence"/>
</dbReference>
<comment type="caution">
    <text evidence="1">The sequence shown here is derived from an EMBL/GenBank/DDBJ whole genome shotgun (WGS) entry which is preliminary data.</text>
</comment>
<dbReference type="InterPro" id="IPR036457">
    <property type="entry name" value="PPM-type-like_dom_sf"/>
</dbReference>
<dbReference type="AlphaFoldDB" id="A0A5R9F480"/>
<evidence type="ECO:0000313" key="2">
    <source>
        <dbReference type="Proteomes" id="UP000308230"/>
    </source>
</evidence>
<sequence length="262" mass="29924">MNWTGSEERYLDTIDIEQVGKVTVGRYGGNTKAGAAKNEDGLLLWTRDEWEFAMLLDAHMTDQSARLLVETIAGEYETIKIILESEPVDHVFQTVENRLTSLLKSEEFLQKCSNVQGETACLICLRAGNYLWWLSVGDCVVYLLHPELKALGQVMLNQRNYFEWIGKVNTFSLPVPCYSSGIRELRGGLNKIVMLTDGVLEFGDRPYENQEFFYKKMMDKSNQQAVKKVLNDVQEKYGRDSATILAWEIDNHSPAQYPSDMK</sequence>
<protein>
    <submittedName>
        <fullName evidence="1">Protein phosphatase 2C domain-containing protein</fullName>
    </submittedName>
</protein>